<gene>
    <name evidence="1" type="ORF">L6164_006449</name>
</gene>
<comment type="caution">
    <text evidence="1">The sequence shown here is derived from an EMBL/GenBank/DDBJ whole genome shotgun (WGS) entry which is preliminary data.</text>
</comment>
<keyword evidence="2" id="KW-1185">Reference proteome</keyword>
<sequence>MLALGERGIIVNVGRGSHIDEKELVKCLIEGKVGGAGLDVFKNEPHVPKELFALDNVVLSPHSAAFTSESLMDNVKLVAGNLEAFFSKKPLITPVNIFD</sequence>
<organism evidence="1 2">
    <name type="scientific">Bauhinia variegata</name>
    <name type="common">Purple orchid tree</name>
    <name type="synonym">Phanera variegata</name>
    <dbReference type="NCBI Taxonomy" id="167791"/>
    <lineage>
        <taxon>Eukaryota</taxon>
        <taxon>Viridiplantae</taxon>
        <taxon>Streptophyta</taxon>
        <taxon>Embryophyta</taxon>
        <taxon>Tracheophyta</taxon>
        <taxon>Spermatophyta</taxon>
        <taxon>Magnoliopsida</taxon>
        <taxon>eudicotyledons</taxon>
        <taxon>Gunneridae</taxon>
        <taxon>Pentapetalae</taxon>
        <taxon>rosids</taxon>
        <taxon>fabids</taxon>
        <taxon>Fabales</taxon>
        <taxon>Fabaceae</taxon>
        <taxon>Cercidoideae</taxon>
        <taxon>Cercideae</taxon>
        <taxon>Bauhiniinae</taxon>
        <taxon>Bauhinia</taxon>
    </lineage>
</organism>
<name>A0ACB9PX54_BAUVA</name>
<dbReference type="EMBL" id="CM039428">
    <property type="protein sequence ID" value="KAI4352171.1"/>
    <property type="molecule type" value="Genomic_DNA"/>
</dbReference>
<reference evidence="1 2" key="1">
    <citation type="journal article" date="2022" name="DNA Res.">
        <title>Chromosomal-level genome assembly of the orchid tree Bauhinia variegata (Leguminosae; Cercidoideae) supports the allotetraploid origin hypothesis of Bauhinia.</title>
        <authorList>
            <person name="Zhong Y."/>
            <person name="Chen Y."/>
            <person name="Zheng D."/>
            <person name="Pang J."/>
            <person name="Liu Y."/>
            <person name="Luo S."/>
            <person name="Meng S."/>
            <person name="Qian L."/>
            <person name="Wei D."/>
            <person name="Dai S."/>
            <person name="Zhou R."/>
        </authorList>
    </citation>
    <scope>NUCLEOTIDE SEQUENCE [LARGE SCALE GENOMIC DNA]</scope>
    <source>
        <strain evidence="1">BV-YZ2020</strain>
    </source>
</reference>
<evidence type="ECO:0000313" key="2">
    <source>
        <dbReference type="Proteomes" id="UP000828941"/>
    </source>
</evidence>
<evidence type="ECO:0000313" key="1">
    <source>
        <dbReference type="EMBL" id="KAI4352171.1"/>
    </source>
</evidence>
<dbReference type="Proteomes" id="UP000828941">
    <property type="component" value="Chromosome 3"/>
</dbReference>
<accession>A0ACB9PX54</accession>
<protein>
    <submittedName>
        <fullName evidence="1">Uncharacterized protein</fullName>
    </submittedName>
</protein>
<proteinExistence type="predicted"/>